<protein>
    <submittedName>
        <fullName evidence="2">Uncharacterized protein</fullName>
    </submittedName>
</protein>
<dbReference type="AlphaFoldDB" id="A0A8J5XFY8"/>
<dbReference type="EMBL" id="JAGTXO010000013">
    <property type="protein sequence ID" value="KAG8464431.1"/>
    <property type="molecule type" value="Genomic_DNA"/>
</dbReference>
<name>A0A8J5XFY8_DIALT</name>
<feature type="region of interest" description="Disordered" evidence="1">
    <location>
        <begin position="134"/>
        <end position="178"/>
    </location>
</feature>
<organism evidence="2 3">
    <name type="scientific">Diacronema lutheri</name>
    <name type="common">Unicellular marine alga</name>
    <name type="synonym">Monochrysis lutheri</name>
    <dbReference type="NCBI Taxonomy" id="2081491"/>
    <lineage>
        <taxon>Eukaryota</taxon>
        <taxon>Haptista</taxon>
        <taxon>Haptophyta</taxon>
        <taxon>Pavlovophyceae</taxon>
        <taxon>Pavlovales</taxon>
        <taxon>Pavlovaceae</taxon>
        <taxon>Diacronema</taxon>
    </lineage>
</organism>
<evidence type="ECO:0000256" key="1">
    <source>
        <dbReference type="SAM" id="MobiDB-lite"/>
    </source>
</evidence>
<feature type="compositionally biased region" description="Basic and acidic residues" evidence="1">
    <location>
        <begin position="134"/>
        <end position="152"/>
    </location>
</feature>
<proteinExistence type="predicted"/>
<evidence type="ECO:0000313" key="2">
    <source>
        <dbReference type="EMBL" id="KAG8464431.1"/>
    </source>
</evidence>
<dbReference type="OrthoDB" id="10355849at2759"/>
<comment type="caution">
    <text evidence="2">The sequence shown here is derived from an EMBL/GenBank/DDBJ whole genome shotgun (WGS) entry which is preliminary data.</text>
</comment>
<gene>
    <name evidence="2" type="ORF">KFE25_003494</name>
</gene>
<dbReference type="InterPro" id="IPR011992">
    <property type="entry name" value="EF-hand-dom_pair"/>
</dbReference>
<reference evidence="2" key="1">
    <citation type="submission" date="2021-05" db="EMBL/GenBank/DDBJ databases">
        <title>The genome of the haptophyte Pavlova lutheri (Diacronema luteri, Pavlovales) - a model for lipid biosynthesis in eukaryotic algae.</title>
        <authorList>
            <person name="Hulatt C.J."/>
            <person name="Posewitz M.C."/>
        </authorList>
    </citation>
    <scope>NUCLEOTIDE SEQUENCE</scope>
    <source>
        <strain evidence="2">NIVA-4/92</strain>
    </source>
</reference>
<evidence type="ECO:0000313" key="3">
    <source>
        <dbReference type="Proteomes" id="UP000751190"/>
    </source>
</evidence>
<keyword evidence="3" id="KW-1185">Reference proteome</keyword>
<sequence>MSTPLGLPGHKYQQSLSPDEARARIEVLKKLLNQRLENKSSRNEGNASCLRKALRFTDIGATNKLNHEQWIQAFVRLGAQLSDADLNLLFYAFATEEDEGGAPAVDYVRFVDAMTSGDDLGPLRGADFVTVMSDRHGARPREGKRTYDDRLFNKPPPYALGDSEPNPQPRRVAEKTTNTPSVAGGIFAIAPPIVAPEVPSVKNFSTLSLAHSEWKPSDEGEHNPAFGTTVKRMSNTSSVPGGIFAPGSADDFRVRGLFVRPGY</sequence>
<accession>A0A8J5XFY8</accession>
<dbReference type="SUPFAM" id="SSF47473">
    <property type="entry name" value="EF-hand"/>
    <property type="match status" value="1"/>
</dbReference>
<dbReference type="Proteomes" id="UP000751190">
    <property type="component" value="Unassembled WGS sequence"/>
</dbReference>